<keyword evidence="2" id="KW-1185">Reference proteome</keyword>
<evidence type="ECO:0000313" key="1">
    <source>
        <dbReference type="EMBL" id="CAB3998974.1"/>
    </source>
</evidence>
<sequence length="60" mass="6794">MPFHKNQAGMLRLWSGASLKQTDNDYRKEDLQMTVSNGVHQLVGLVSTGQIFDEMNTILK</sequence>
<reference evidence="1" key="1">
    <citation type="submission" date="2020-04" db="EMBL/GenBank/DDBJ databases">
        <authorList>
            <person name="Alioto T."/>
            <person name="Alioto T."/>
            <person name="Gomez Garrido J."/>
        </authorList>
    </citation>
    <scope>NUCLEOTIDE SEQUENCE</scope>
    <source>
        <strain evidence="1">A484AB</strain>
    </source>
</reference>
<feature type="non-terminal residue" evidence="1">
    <location>
        <position position="60"/>
    </location>
</feature>
<comment type="caution">
    <text evidence="1">The sequence shown here is derived from an EMBL/GenBank/DDBJ whole genome shotgun (WGS) entry which is preliminary data.</text>
</comment>
<evidence type="ECO:0000313" key="2">
    <source>
        <dbReference type="Proteomes" id="UP001152795"/>
    </source>
</evidence>
<organism evidence="1 2">
    <name type="scientific">Paramuricea clavata</name>
    <name type="common">Red gorgonian</name>
    <name type="synonym">Violescent sea-whip</name>
    <dbReference type="NCBI Taxonomy" id="317549"/>
    <lineage>
        <taxon>Eukaryota</taxon>
        <taxon>Metazoa</taxon>
        <taxon>Cnidaria</taxon>
        <taxon>Anthozoa</taxon>
        <taxon>Octocorallia</taxon>
        <taxon>Malacalcyonacea</taxon>
        <taxon>Plexauridae</taxon>
        <taxon>Paramuricea</taxon>
    </lineage>
</organism>
<name>A0A6S7H300_PARCT</name>
<protein>
    <submittedName>
        <fullName evidence="1">Uncharacterized protein</fullName>
    </submittedName>
</protein>
<dbReference type="EMBL" id="CACRXK020003482">
    <property type="protein sequence ID" value="CAB3998974.1"/>
    <property type="molecule type" value="Genomic_DNA"/>
</dbReference>
<accession>A0A6S7H300</accession>
<dbReference type="Proteomes" id="UP001152795">
    <property type="component" value="Unassembled WGS sequence"/>
</dbReference>
<gene>
    <name evidence="1" type="ORF">PACLA_8A010837</name>
</gene>
<dbReference type="AlphaFoldDB" id="A0A6S7H300"/>
<proteinExistence type="predicted"/>